<dbReference type="AlphaFoldDB" id="A0A4Z0C4Z5"/>
<dbReference type="RefSeq" id="WP_135262100.1">
    <property type="nucleotide sequence ID" value="NZ_SMLM01000001.1"/>
</dbReference>
<reference evidence="2 3" key="1">
    <citation type="submission" date="2019-03" db="EMBL/GenBank/DDBJ databases">
        <title>Ramlibacter henchirensis DSM 14656, whole genome shotgun sequence.</title>
        <authorList>
            <person name="Zhang X."/>
            <person name="Feng G."/>
            <person name="Zhu H."/>
        </authorList>
    </citation>
    <scope>NUCLEOTIDE SEQUENCE [LARGE SCALE GENOMIC DNA]</scope>
    <source>
        <strain evidence="2 3">DSM 14656</strain>
    </source>
</reference>
<organism evidence="2 3">
    <name type="scientific">Ramlibacter henchirensis</name>
    <dbReference type="NCBI Taxonomy" id="204072"/>
    <lineage>
        <taxon>Bacteria</taxon>
        <taxon>Pseudomonadati</taxon>
        <taxon>Pseudomonadota</taxon>
        <taxon>Betaproteobacteria</taxon>
        <taxon>Burkholderiales</taxon>
        <taxon>Comamonadaceae</taxon>
        <taxon>Ramlibacter</taxon>
    </lineage>
</organism>
<accession>A0A4Z0C4Z5</accession>
<dbReference type="EMBL" id="SMLM01000001">
    <property type="protein sequence ID" value="TFZ06014.1"/>
    <property type="molecule type" value="Genomic_DNA"/>
</dbReference>
<dbReference type="NCBIfam" id="TIGR01550">
    <property type="entry name" value="DOC_P1"/>
    <property type="match status" value="1"/>
</dbReference>
<sequence length="128" mass="13939">MREWIWLQHDVVLAIHEEQLAEHGGGAGIRDAGLLDSALARPQNTAAYKSPDAADLAAAYAYGLSRNHPFMDGNKRTGFVALELFLQLNGHELQATDTDCVLAMLTVAAGDITEAQLADWVRRHMKAA</sequence>
<dbReference type="Gene3D" id="1.20.120.1870">
    <property type="entry name" value="Fic/DOC protein, Fido domain"/>
    <property type="match status" value="1"/>
</dbReference>
<dbReference type="PROSITE" id="PS51459">
    <property type="entry name" value="FIDO"/>
    <property type="match status" value="1"/>
</dbReference>
<dbReference type="InterPro" id="IPR053737">
    <property type="entry name" value="Type_II_TA_Toxin"/>
</dbReference>
<evidence type="ECO:0000313" key="2">
    <source>
        <dbReference type="EMBL" id="TFZ06014.1"/>
    </source>
</evidence>
<feature type="domain" description="Fido" evidence="1">
    <location>
        <begin position="7"/>
        <end position="123"/>
    </location>
</feature>
<dbReference type="Pfam" id="PF02661">
    <property type="entry name" value="Fic"/>
    <property type="match status" value="1"/>
</dbReference>
<dbReference type="SUPFAM" id="SSF140931">
    <property type="entry name" value="Fic-like"/>
    <property type="match status" value="1"/>
</dbReference>
<dbReference type="GO" id="GO:0016301">
    <property type="term" value="F:kinase activity"/>
    <property type="evidence" value="ECO:0007669"/>
    <property type="project" value="InterPro"/>
</dbReference>
<protein>
    <submittedName>
        <fullName evidence="2">Type II toxin-antitoxin system death-on-curing family toxin</fullName>
    </submittedName>
</protein>
<dbReference type="PANTHER" id="PTHR39426:SF1">
    <property type="entry name" value="HOMOLOGY TO DEATH-ON-CURING PROTEIN OF PHAGE P1"/>
    <property type="match status" value="1"/>
</dbReference>
<dbReference type="Proteomes" id="UP000298180">
    <property type="component" value="Unassembled WGS sequence"/>
</dbReference>
<proteinExistence type="predicted"/>
<keyword evidence="3" id="KW-1185">Reference proteome</keyword>
<evidence type="ECO:0000259" key="1">
    <source>
        <dbReference type="PROSITE" id="PS51459"/>
    </source>
</evidence>
<name>A0A4Z0C4Z5_9BURK</name>
<dbReference type="PIRSF" id="PIRSF018297">
    <property type="entry name" value="Doc"/>
    <property type="match status" value="1"/>
</dbReference>
<comment type="caution">
    <text evidence="2">The sequence shown here is derived from an EMBL/GenBank/DDBJ whole genome shotgun (WGS) entry which is preliminary data.</text>
</comment>
<evidence type="ECO:0000313" key="3">
    <source>
        <dbReference type="Proteomes" id="UP000298180"/>
    </source>
</evidence>
<dbReference type="InterPro" id="IPR036597">
    <property type="entry name" value="Fido-like_dom_sf"/>
</dbReference>
<dbReference type="OrthoDB" id="9802752at2"/>
<dbReference type="InterPro" id="IPR003812">
    <property type="entry name" value="Fido"/>
</dbReference>
<dbReference type="PANTHER" id="PTHR39426">
    <property type="entry name" value="HOMOLOGY TO DEATH-ON-CURING PROTEIN OF PHAGE P1"/>
    <property type="match status" value="1"/>
</dbReference>
<dbReference type="InterPro" id="IPR006440">
    <property type="entry name" value="Doc"/>
</dbReference>
<gene>
    <name evidence="2" type="ORF">EZ313_05025</name>
</gene>